<proteinExistence type="predicted"/>
<name>A0AAD9PP55_9APIC</name>
<protein>
    <submittedName>
        <fullName evidence="1">Uncharacterized protein</fullName>
    </submittedName>
</protein>
<reference evidence="1" key="1">
    <citation type="journal article" date="2023" name="Nat. Microbiol.">
        <title>Babesia duncani multi-omics identifies virulence factors and drug targets.</title>
        <authorList>
            <person name="Singh P."/>
            <person name="Lonardi S."/>
            <person name="Liang Q."/>
            <person name="Vydyam P."/>
            <person name="Khabirova E."/>
            <person name="Fang T."/>
            <person name="Gihaz S."/>
            <person name="Thekkiniath J."/>
            <person name="Munshi M."/>
            <person name="Abel S."/>
            <person name="Ciampossin L."/>
            <person name="Batugedara G."/>
            <person name="Gupta M."/>
            <person name="Lu X.M."/>
            <person name="Lenz T."/>
            <person name="Chakravarty S."/>
            <person name="Cornillot E."/>
            <person name="Hu Y."/>
            <person name="Ma W."/>
            <person name="Gonzalez L.M."/>
            <person name="Sanchez S."/>
            <person name="Estrada K."/>
            <person name="Sanchez-Flores A."/>
            <person name="Montero E."/>
            <person name="Harb O.S."/>
            <person name="Le Roch K.G."/>
            <person name="Mamoun C.B."/>
        </authorList>
    </citation>
    <scope>NUCLEOTIDE SEQUENCE</scope>
    <source>
        <strain evidence="1">WA1</strain>
    </source>
</reference>
<dbReference type="KEGG" id="bdw:94335703"/>
<dbReference type="AlphaFoldDB" id="A0AAD9PP55"/>
<evidence type="ECO:0000313" key="1">
    <source>
        <dbReference type="EMBL" id="KAK2198393.1"/>
    </source>
</evidence>
<accession>A0AAD9PP55</accession>
<gene>
    <name evidence="1" type="ORF">BdWA1_001405</name>
</gene>
<sequence>MYNSIALIPDSQVILVLSRAESQDNAMGLFAELSLVIDNNRYSKRPKFIRNVEIWKNAIIQPNAQNSLERKKFGQTKLNIPDQLIRGNSLFSIFNGNGCVNAFDLYDLADSIMFGEAETLSQYHDDERFLETTRILQAR</sequence>
<organism evidence="1 2">
    <name type="scientific">Babesia duncani</name>
    <dbReference type="NCBI Taxonomy" id="323732"/>
    <lineage>
        <taxon>Eukaryota</taxon>
        <taxon>Sar</taxon>
        <taxon>Alveolata</taxon>
        <taxon>Apicomplexa</taxon>
        <taxon>Aconoidasida</taxon>
        <taxon>Piroplasmida</taxon>
        <taxon>Babesiidae</taxon>
        <taxon>Babesia</taxon>
    </lineage>
</organism>
<dbReference type="GeneID" id="94335703"/>
<keyword evidence="2" id="KW-1185">Reference proteome</keyword>
<dbReference type="Proteomes" id="UP001214638">
    <property type="component" value="Unassembled WGS sequence"/>
</dbReference>
<dbReference type="EMBL" id="JALLKP010000001">
    <property type="protein sequence ID" value="KAK2198393.1"/>
    <property type="molecule type" value="Genomic_DNA"/>
</dbReference>
<comment type="caution">
    <text evidence="1">The sequence shown here is derived from an EMBL/GenBank/DDBJ whole genome shotgun (WGS) entry which is preliminary data.</text>
</comment>
<dbReference type="RefSeq" id="XP_067805235.1">
    <property type="nucleotide sequence ID" value="XM_067946444.1"/>
</dbReference>
<evidence type="ECO:0000313" key="2">
    <source>
        <dbReference type="Proteomes" id="UP001214638"/>
    </source>
</evidence>